<dbReference type="PANTHER" id="PTHR30600:SF10">
    <property type="entry name" value="BLL6722 PROTEIN"/>
    <property type="match status" value="1"/>
</dbReference>
<comment type="subcellular location">
    <subcellularLocation>
        <location evidence="1">Cell envelope</location>
    </subcellularLocation>
</comment>
<comment type="caution">
    <text evidence="11">The sequence shown here is derived from an EMBL/GenBank/DDBJ whole genome shotgun (WGS) entry which is preliminary data.</text>
</comment>
<reference evidence="11 12" key="1">
    <citation type="submission" date="2023-04" db="EMBL/GenBank/DDBJ databases">
        <title>Marinobulbifer ophiurae gen. nov., sp. Nov., isolate from tissue of brittle star Ophioplocus japonicus.</title>
        <authorList>
            <person name="Kawano K."/>
            <person name="Sawayama S."/>
            <person name="Nakagawa S."/>
        </authorList>
    </citation>
    <scope>NUCLEOTIDE SEQUENCE [LARGE SCALE GENOMIC DNA]</scope>
    <source>
        <strain evidence="11 12">NKW57</strain>
    </source>
</reference>
<accession>A0ABQ6LW98</accession>
<evidence type="ECO:0000259" key="10">
    <source>
        <dbReference type="PROSITE" id="PS51007"/>
    </source>
</evidence>
<evidence type="ECO:0000256" key="9">
    <source>
        <dbReference type="SAM" id="SignalP"/>
    </source>
</evidence>
<dbReference type="PANTHER" id="PTHR30600">
    <property type="entry name" value="CYTOCHROME C PEROXIDASE-RELATED"/>
    <property type="match status" value="1"/>
</dbReference>
<keyword evidence="12" id="KW-1185">Reference proteome</keyword>
<dbReference type="EMBL" id="BSYJ01000001">
    <property type="protein sequence ID" value="GMG86370.1"/>
    <property type="molecule type" value="Genomic_DNA"/>
</dbReference>
<evidence type="ECO:0000256" key="5">
    <source>
        <dbReference type="ARBA" id="ARBA00023002"/>
    </source>
</evidence>
<dbReference type="Gene3D" id="1.10.760.10">
    <property type="entry name" value="Cytochrome c-like domain"/>
    <property type="match status" value="2"/>
</dbReference>
<dbReference type="InterPro" id="IPR009056">
    <property type="entry name" value="Cyt_c-like_dom"/>
</dbReference>
<keyword evidence="3 7" id="KW-0479">Metal-binding</keyword>
<gene>
    <name evidence="11" type="ORF">MNKW57_06910</name>
</gene>
<evidence type="ECO:0000256" key="3">
    <source>
        <dbReference type="ARBA" id="ARBA00022723"/>
    </source>
</evidence>
<feature type="region of interest" description="Disordered" evidence="8">
    <location>
        <begin position="389"/>
        <end position="414"/>
    </location>
</feature>
<organism evidence="11 12">
    <name type="scientific">Biformimicrobium ophioploci</name>
    <dbReference type="NCBI Taxonomy" id="3036711"/>
    <lineage>
        <taxon>Bacteria</taxon>
        <taxon>Pseudomonadati</taxon>
        <taxon>Pseudomonadota</taxon>
        <taxon>Gammaproteobacteria</taxon>
        <taxon>Cellvibrionales</taxon>
        <taxon>Microbulbiferaceae</taxon>
        <taxon>Biformimicrobium</taxon>
    </lineage>
</organism>
<evidence type="ECO:0000256" key="4">
    <source>
        <dbReference type="ARBA" id="ARBA00022729"/>
    </source>
</evidence>
<keyword evidence="2 7" id="KW-0349">Heme</keyword>
<evidence type="ECO:0000256" key="7">
    <source>
        <dbReference type="PROSITE-ProRule" id="PRU00433"/>
    </source>
</evidence>
<protein>
    <recommendedName>
        <fullName evidence="10">Cytochrome c domain-containing protein</fullName>
    </recommendedName>
</protein>
<evidence type="ECO:0000256" key="2">
    <source>
        <dbReference type="ARBA" id="ARBA00022617"/>
    </source>
</evidence>
<feature type="chain" id="PRO_5045395559" description="Cytochrome c domain-containing protein" evidence="9">
    <location>
        <begin position="26"/>
        <end position="414"/>
    </location>
</feature>
<sequence length="414" mass="45760">MYLKKLILKTGLMAGLVLGASFVQAAPAQSSVAKPIELANDCPPGFELTRYNQCKLRTLYDGYKSLEDRGVGGLKTALPTVRDGFSPQQIDLGRYLFFDPLLSGDNSLSCASCHHPELGFADGRATSIGIGGAEVPRAAPTLWNVGFLKKLFWDARSDNLEQQMEGPLYSDVEMGSNPGQLLTDIGGNAEYRRLFGKAFPKHEGQPTLDQIYTAIAAFESSLVSLNSRYDQYAHGYQDALNANEKEGLNIFRSFVARCAECHTPPLFTNQQVAVIGVNEPEGRKFDPGAGAIFDNPTWHGGFKVPSLRNIVKTAPYMHSGTFDNLRDATEFYTLGRGHALPEEEKKRMILHWHIWEPNLTDEEIDRLVDFMGTLTDELFTPRIPERVPSGLAPVGVLPEPLQKTREAGQKQARN</sequence>
<name>A0ABQ6LW98_9GAMM</name>
<keyword evidence="4 9" id="KW-0732">Signal</keyword>
<evidence type="ECO:0000256" key="6">
    <source>
        <dbReference type="ARBA" id="ARBA00023004"/>
    </source>
</evidence>
<evidence type="ECO:0000313" key="12">
    <source>
        <dbReference type="Proteomes" id="UP001224392"/>
    </source>
</evidence>
<dbReference type="SUPFAM" id="SSF46626">
    <property type="entry name" value="Cytochrome c"/>
    <property type="match status" value="2"/>
</dbReference>
<dbReference type="InterPro" id="IPR051395">
    <property type="entry name" value="Cytochrome_c_Peroxidase/MauG"/>
</dbReference>
<dbReference type="InterPro" id="IPR004852">
    <property type="entry name" value="Di-haem_cyt_c_peroxidsae"/>
</dbReference>
<keyword evidence="6 7" id="KW-0408">Iron</keyword>
<dbReference type="RefSeq" id="WP_285762872.1">
    <property type="nucleotide sequence ID" value="NZ_BSYJ01000001.1"/>
</dbReference>
<dbReference type="Proteomes" id="UP001224392">
    <property type="component" value="Unassembled WGS sequence"/>
</dbReference>
<dbReference type="Pfam" id="PF03150">
    <property type="entry name" value="CCP_MauG"/>
    <property type="match status" value="1"/>
</dbReference>
<evidence type="ECO:0000256" key="8">
    <source>
        <dbReference type="SAM" id="MobiDB-lite"/>
    </source>
</evidence>
<keyword evidence="5" id="KW-0560">Oxidoreductase</keyword>
<proteinExistence type="predicted"/>
<dbReference type="InterPro" id="IPR036909">
    <property type="entry name" value="Cyt_c-like_dom_sf"/>
</dbReference>
<evidence type="ECO:0000313" key="11">
    <source>
        <dbReference type="EMBL" id="GMG86370.1"/>
    </source>
</evidence>
<dbReference type="PROSITE" id="PS51007">
    <property type="entry name" value="CYTC"/>
    <property type="match status" value="1"/>
</dbReference>
<feature type="signal peptide" evidence="9">
    <location>
        <begin position="1"/>
        <end position="25"/>
    </location>
</feature>
<evidence type="ECO:0000256" key="1">
    <source>
        <dbReference type="ARBA" id="ARBA00004196"/>
    </source>
</evidence>
<feature type="domain" description="Cytochrome c" evidence="10">
    <location>
        <begin position="242"/>
        <end position="375"/>
    </location>
</feature>